<dbReference type="Proteomes" id="UP000636004">
    <property type="component" value="Unassembled WGS sequence"/>
</dbReference>
<reference evidence="1" key="1">
    <citation type="journal article" date="2014" name="Int. J. Syst. Evol. Microbiol.">
        <title>Complete genome sequence of Corynebacterium casei LMG S-19264T (=DSM 44701T), isolated from a smear-ripened cheese.</title>
        <authorList>
            <consortium name="US DOE Joint Genome Institute (JGI-PGF)"/>
            <person name="Walter F."/>
            <person name="Albersmeier A."/>
            <person name="Kalinowski J."/>
            <person name="Ruckert C."/>
        </authorList>
    </citation>
    <scope>NUCLEOTIDE SEQUENCE</scope>
    <source>
        <strain evidence="1">KCTC 12710</strain>
    </source>
</reference>
<keyword evidence="2" id="KW-1185">Reference proteome</keyword>
<comment type="caution">
    <text evidence="1">The sequence shown here is derived from an EMBL/GenBank/DDBJ whole genome shotgun (WGS) entry which is preliminary data.</text>
</comment>
<accession>A0A918R0Y1</accession>
<organism evidence="1 2">
    <name type="scientific">Algibacter mikhailovii</name>
    <dbReference type="NCBI Taxonomy" id="425498"/>
    <lineage>
        <taxon>Bacteria</taxon>
        <taxon>Pseudomonadati</taxon>
        <taxon>Bacteroidota</taxon>
        <taxon>Flavobacteriia</taxon>
        <taxon>Flavobacteriales</taxon>
        <taxon>Flavobacteriaceae</taxon>
        <taxon>Algibacter</taxon>
    </lineage>
</organism>
<evidence type="ECO:0000313" key="2">
    <source>
        <dbReference type="Proteomes" id="UP000636004"/>
    </source>
</evidence>
<sequence length="174" mass="19599">MNKIRPQNIISQKPIYTGALVLLLVLSCGVKKNSIDSDHTIEAPSKLIFLNYSITENTQGNKSVSFINKTIVDGKARTVDSKYQTTGIKGDLKCSQLDQNGQYLQSVYIKNPLNKRIEYINDSLQFESKALKLKKSSFSLRLPLYPKTRSIVIAEVTDSLSNTKRLNMNKLDLK</sequence>
<reference evidence="1" key="2">
    <citation type="submission" date="2020-09" db="EMBL/GenBank/DDBJ databases">
        <authorList>
            <person name="Sun Q."/>
            <person name="Kim S."/>
        </authorList>
    </citation>
    <scope>NUCLEOTIDE SEQUENCE</scope>
    <source>
        <strain evidence="1">KCTC 12710</strain>
    </source>
</reference>
<name>A0A918R0Y1_9FLAO</name>
<evidence type="ECO:0000313" key="1">
    <source>
        <dbReference type="EMBL" id="GGZ79347.1"/>
    </source>
</evidence>
<dbReference type="AlphaFoldDB" id="A0A918R0Y1"/>
<dbReference type="RefSeq" id="WP_189360270.1">
    <property type="nucleotide sequence ID" value="NZ_BMWZ01000003.1"/>
</dbReference>
<proteinExistence type="predicted"/>
<protein>
    <submittedName>
        <fullName evidence="1">Uncharacterized protein</fullName>
    </submittedName>
</protein>
<dbReference type="EMBL" id="BMWZ01000003">
    <property type="protein sequence ID" value="GGZ79347.1"/>
    <property type="molecule type" value="Genomic_DNA"/>
</dbReference>
<gene>
    <name evidence="1" type="ORF">GCM10007028_16120</name>
</gene>
<dbReference type="PROSITE" id="PS51257">
    <property type="entry name" value="PROKAR_LIPOPROTEIN"/>
    <property type="match status" value="1"/>
</dbReference>